<dbReference type="EMBL" id="RBNL01002057">
    <property type="protein sequence ID" value="RML81904.1"/>
    <property type="molecule type" value="Genomic_DNA"/>
</dbReference>
<protein>
    <submittedName>
        <fullName evidence="2">Uncharacterized protein</fullName>
    </submittedName>
</protein>
<reference evidence="2 3" key="1">
    <citation type="submission" date="2018-08" db="EMBL/GenBank/DDBJ databases">
        <title>Recombination of ecologically and evolutionarily significant loci maintains genetic cohesion in the Pseudomonas syringae species complex.</title>
        <authorList>
            <person name="Dillon M."/>
            <person name="Thakur S."/>
            <person name="Almeida R.N.D."/>
            <person name="Weir B.S."/>
            <person name="Guttman D.S."/>
        </authorList>
    </citation>
    <scope>NUCLEOTIDE SEQUENCE [LARGE SCALE GENOMIC DNA]</scope>
    <source>
        <strain evidence="2 3">88_10</strain>
    </source>
</reference>
<organism evidence="2 3">
    <name type="scientific">Pseudomonas syringae pv. maculicola</name>
    <dbReference type="NCBI Taxonomy" id="59511"/>
    <lineage>
        <taxon>Bacteria</taxon>
        <taxon>Pseudomonadati</taxon>
        <taxon>Pseudomonadota</taxon>
        <taxon>Gammaproteobacteria</taxon>
        <taxon>Pseudomonadales</taxon>
        <taxon>Pseudomonadaceae</taxon>
        <taxon>Pseudomonas</taxon>
    </lineage>
</organism>
<feature type="non-terminal residue" evidence="2">
    <location>
        <position position="78"/>
    </location>
</feature>
<evidence type="ECO:0000313" key="3">
    <source>
        <dbReference type="Proteomes" id="UP000282378"/>
    </source>
</evidence>
<feature type="non-terminal residue" evidence="2">
    <location>
        <position position="1"/>
    </location>
</feature>
<gene>
    <name evidence="2" type="ORF">APX70_04995</name>
</gene>
<feature type="region of interest" description="Disordered" evidence="1">
    <location>
        <begin position="47"/>
        <end position="69"/>
    </location>
</feature>
<evidence type="ECO:0000313" key="2">
    <source>
        <dbReference type="EMBL" id="RML81904.1"/>
    </source>
</evidence>
<accession>A0A3M2Z0U8</accession>
<dbReference type="AlphaFoldDB" id="A0A3M2Z0U8"/>
<proteinExistence type="predicted"/>
<sequence length="78" mass="8491">GTREEREALVPGRAGAIELPAVEVTWWNTREDYLEHTSLPARTLQISNNPGLAVDTPVSNEQGGMTVIGPPVWPLQLS</sequence>
<name>A0A3M2Z0U8_PSEYM</name>
<dbReference type="Proteomes" id="UP000282378">
    <property type="component" value="Unassembled WGS sequence"/>
</dbReference>
<evidence type="ECO:0000256" key="1">
    <source>
        <dbReference type="SAM" id="MobiDB-lite"/>
    </source>
</evidence>
<comment type="caution">
    <text evidence="2">The sequence shown here is derived from an EMBL/GenBank/DDBJ whole genome shotgun (WGS) entry which is preliminary data.</text>
</comment>